<dbReference type="CDD" id="cd22628">
    <property type="entry name" value="Kunitz_collagen_alpha1_XXVIII"/>
    <property type="match status" value="1"/>
</dbReference>
<reference evidence="12" key="3">
    <citation type="submission" date="2025-09" db="UniProtKB">
        <authorList>
            <consortium name="Ensembl"/>
        </authorList>
    </citation>
    <scope>IDENTIFICATION</scope>
</reference>
<name>A0A674NYN8_TAKRU</name>
<feature type="compositionally biased region" description="Low complexity" evidence="9">
    <location>
        <begin position="353"/>
        <end position="363"/>
    </location>
</feature>
<dbReference type="Pfam" id="PF01391">
    <property type="entry name" value="Collagen"/>
    <property type="match status" value="2"/>
</dbReference>
<evidence type="ECO:0000256" key="8">
    <source>
        <dbReference type="ARBA" id="ARBA00023157"/>
    </source>
</evidence>
<evidence type="ECO:0000256" key="4">
    <source>
        <dbReference type="ARBA" id="ARBA00022729"/>
    </source>
</evidence>
<evidence type="ECO:0000259" key="10">
    <source>
        <dbReference type="PROSITE" id="PS50234"/>
    </source>
</evidence>
<dbReference type="InterPro" id="IPR002223">
    <property type="entry name" value="Kunitz_BPTI"/>
</dbReference>
<feature type="compositionally biased region" description="Polar residues" evidence="9">
    <location>
        <begin position="726"/>
        <end position="737"/>
    </location>
</feature>
<evidence type="ECO:0000256" key="2">
    <source>
        <dbReference type="ARBA" id="ARBA00022525"/>
    </source>
</evidence>
<dbReference type="InterPro" id="IPR036465">
    <property type="entry name" value="vWFA_dom_sf"/>
</dbReference>
<evidence type="ECO:0000256" key="3">
    <source>
        <dbReference type="ARBA" id="ARBA00022530"/>
    </source>
</evidence>
<evidence type="ECO:0000313" key="12">
    <source>
        <dbReference type="Ensembl" id="ENSTRUP00000078764.1"/>
    </source>
</evidence>
<proteinExistence type="predicted"/>
<keyword evidence="6" id="KW-0130">Cell adhesion</keyword>
<feature type="region of interest" description="Disordered" evidence="9">
    <location>
        <begin position="771"/>
        <end position="790"/>
    </location>
</feature>
<protein>
    <submittedName>
        <fullName evidence="12">Collagen, type XXVIII, alpha 2a</fullName>
    </submittedName>
</protein>
<dbReference type="PROSITE" id="PS50279">
    <property type="entry name" value="BPTI_KUNITZ_2"/>
    <property type="match status" value="1"/>
</dbReference>
<dbReference type="PANTHER" id="PTHR24020:SF87">
    <property type="entry name" value="COLLAGEN ALPHA-1(VI) CHAIN-LIKE"/>
    <property type="match status" value="1"/>
</dbReference>
<keyword evidence="3" id="KW-0272">Extracellular matrix</keyword>
<organism evidence="12 13">
    <name type="scientific">Takifugu rubripes</name>
    <name type="common">Japanese pufferfish</name>
    <name type="synonym">Fugu rubripes</name>
    <dbReference type="NCBI Taxonomy" id="31033"/>
    <lineage>
        <taxon>Eukaryota</taxon>
        <taxon>Metazoa</taxon>
        <taxon>Chordata</taxon>
        <taxon>Craniata</taxon>
        <taxon>Vertebrata</taxon>
        <taxon>Euteleostomi</taxon>
        <taxon>Actinopterygii</taxon>
        <taxon>Neopterygii</taxon>
        <taxon>Teleostei</taxon>
        <taxon>Neoteleostei</taxon>
        <taxon>Acanthomorphata</taxon>
        <taxon>Eupercaria</taxon>
        <taxon>Tetraodontiformes</taxon>
        <taxon>Tetradontoidea</taxon>
        <taxon>Tetraodontidae</taxon>
        <taxon>Takifugu</taxon>
    </lineage>
</organism>
<dbReference type="GeneTree" id="ENSGT00940000163195"/>
<dbReference type="Pfam" id="PF00092">
    <property type="entry name" value="VWA"/>
    <property type="match status" value="2"/>
</dbReference>
<dbReference type="Gene3D" id="4.10.410.10">
    <property type="entry name" value="Pancreatic trypsin inhibitor Kunitz domain"/>
    <property type="match status" value="1"/>
</dbReference>
<dbReference type="GO" id="GO:0007155">
    <property type="term" value="P:cell adhesion"/>
    <property type="evidence" value="ECO:0007669"/>
    <property type="project" value="UniProtKB-KW"/>
</dbReference>
<dbReference type="PRINTS" id="PR00759">
    <property type="entry name" value="BASICPTASE"/>
</dbReference>
<comment type="subcellular location">
    <subcellularLocation>
        <location evidence="1">Secreted</location>
        <location evidence="1">Extracellular space</location>
        <location evidence="1">Extracellular matrix</location>
    </subcellularLocation>
</comment>
<dbReference type="PRINTS" id="PR00453">
    <property type="entry name" value="VWFADOMAIN"/>
</dbReference>
<dbReference type="SUPFAM" id="SSF53300">
    <property type="entry name" value="vWA-like"/>
    <property type="match status" value="2"/>
</dbReference>
<dbReference type="AlphaFoldDB" id="A0A674NYN8"/>
<dbReference type="Gene3D" id="3.40.50.410">
    <property type="entry name" value="von Willebrand factor, type A domain"/>
    <property type="match status" value="2"/>
</dbReference>
<feature type="compositionally biased region" description="Gly residues" evidence="9">
    <location>
        <begin position="280"/>
        <end position="289"/>
    </location>
</feature>
<dbReference type="InterPro" id="IPR020901">
    <property type="entry name" value="Prtase_inh_Kunz-CS"/>
</dbReference>
<dbReference type="SUPFAM" id="SSF57362">
    <property type="entry name" value="BPTI-like"/>
    <property type="match status" value="1"/>
</dbReference>
<dbReference type="PROSITE" id="PS50234">
    <property type="entry name" value="VWFA"/>
    <property type="match status" value="2"/>
</dbReference>
<feature type="domain" description="VWFA" evidence="10">
    <location>
        <begin position="513"/>
        <end position="693"/>
    </location>
</feature>
<dbReference type="SMART" id="SM00327">
    <property type="entry name" value="VWA"/>
    <property type="match status" value="2"/>
</dbReference>
<dbReference type="FunFam" id="3.40.50.410:FF:000003">
    <property type="entry name" value="Collagen type VI alpha 3 chain"/>
    <property type="match status" value="1"/>
</dbReference>
<reference evidence="12 13" key="1">
    <citation type="journal article" date="2011" name="Genome Biol. Evol.">
        <title>Integration of the genetic map and genome assembly of fugu facilitates insights into distinct features of genome evolution in teleosts and mammals.</title>
        <authorList>
            <person name="Kai W."/>
            <person name="Kikuchi K."/>
            <person name="Tohari S."/>
            <person name="Chew A.K."/>
            <person name="Tay A."/>
            <person name="Fujiwara A."/>
            <person name="Hosoya S."/>
            <person name="Suetake H."/>
            <person name="Naruse K."/>
            <person name="Brenner S."/>
            <person name="Suzuki Y."/>
            <person name="Venkatesh B."/>
        </authorList>
    </citation>
    <scope>NUCLEOTIDE SEQUENCE [LARGE SCALE GENOMIC DNA]</scope>
</reference>
<dbReference type="InterPro" id="IPR002035">
    <property type="entry name" value="VWF_A"/>
</dbReference>
<feature type="domain" description="BPTI/Kunitz inhibitor" evidence="11">
    <location>
        <begin position="812"/>
        <end position="862"/>
    </location>
</feature>
<dbReference type="InterPro" id="IPR008160">
    <property type="entry name" value="Collagen"/>
</dbReference>
<keyword evidence="5" id="KW-0677">Repeat</keyword>
<dbReference type="PROSITE" id="PS00280">
    <property type="entry name" value="BPTI_KUNITZ_1"/>
    <property type="match status" value="1"/>
</dbReference>
<keyword evidence="13" id="KW-1185">Reference proteome</keyword>
<dbReference type="GO" id="GO:0005581">
    <property type="term" value="C:collagen trimer"/>
    <property type="evidence" value="ECO:0007669"/>
    <property type="project" value="UniProtKB-KW"/>
</dbReference>
<evidence type="ECO:0000256" key="9">
    <source>
        <dbReference type="SAM" id="MobiDB-lite"/>
    </source>
</evidence>
<dbReference type="Pfam" id="PF00014">
    <property type="entry name" value="Kunitz_BPTI"/>
    <property type="match status" value="1"/>
</dbReference>
<feature type="region of interest" description="Disordered" evidence="9">
    <location>
        <begin position="209"/>
        <end position="438"/>
    </location>
</feature>
<reference evidence="12" key="2">
    <citation type="submission" date="2025-08" db="UniProtKB">
        <authorList>
            <consortium name="Ensembl"/>
        </authorList>
    </citation>
    <scope>IDENTIFICATION</scope>
</reference>
<keyword evidence="7" id="KW-0176">Collagen</keyword>
<feature type="domain" description="VWFA" evidence="10">
    <location>
        <begin position="1"/>
        <end position="172"/>
    </location>
</feature>
<feature type="region of interest" description="Disordered" evidence="9">
    <location>
        <begin position="718"/>
        <end position="740"/>
    </location>
</feature>
<feature type="compositionally biased region" description="Low complexity" evidence="9">
    <location>
        <begin position="772"/>
        <end position="790"/>
    </location>
</feature>
<keyword evidence="2" id="KW-0964">Secreted</keyword>
<evidence type="ECO:0000256" key="7">
    <source>
        <dbReference type="ARBA" id="ARBA00023119"/>
    </source>
</evidence>
<dbReference type="FunFam" id="4.10.410.10:FF:000045">
    <property type="entry name" value="Collagen type XXVIII alpha 1 a"/>
    <property type="match status" value="1"/>
</dbReference>
<evidence type="ECO:0000256" key="6">
    <source>
        <dbReference type="ARBA" id="ARBA00022889"/>
    </source>
</evidence>
<keyword evidence="4" id="KW-0732">Signal</keyword>
<dbReference type="SMART" id="SM00131">
    <property type="entry name" value="KU"/>
    <property type="match status" value="1"/>
</dbReference>
<accession>A0A674NYN8</accession>
<sequence>AKDNHEQEKQFVMKVVDRLQGKKLHTGRSLNLRVALLQYSSHVITEQTFKDWRGTENFKARVTPIIYIGHGTYTTYAITNMTKIYREESSPGSIRVAVLLTDGISHPRNPDIFSAVAEAKNQGIKFFTLGITRAANEPTNIAQLRLVSSSPASRFLHNLQDEDIVEKIVAEIVSMRPVSQQPKLQYEGINDTCNMANVIKTNLFHFQGDFGPPGFPGPTGPTGVGIQGEKGVEGPRGPPGVRGLPGEGLPGPKGDQGLPGEQGAPGDRGIGEAGQKGEPGSAGIGGLPGLPGEDGAPGQKGEPGLPGLRGTEGAQGIGTQGEKGDQGQRGIRGLHGPPGIPGPSGPKGERGIPGQQGVQGQPGRSIPGPKGDVGSSGPPGPIGETGHGLPGPKGDHGHPGLPGPYGPKGEGLPGPMGPTGLPGLPGEPGPEGIGVPGPKGDIGFRGLPGLPGPPGEGIQGPPVRNLNSFISLLGDRGLTGEKGGKGGKGDLGDSGVPGEAVRCGIKCKERPMELVFVIDSSESVGPENFEIIKDFVIRLVDRTTVGRNATRIGLVLYSLDVHLEFNLARYATKQDIRHAIRKIPYMGEGTYTGTAIRKATQEAFLNARRGVSKVAIVITDGQTDKREPVKLDLAVREAHAANIEMYALGIVNASDPTQAEFLQELNLIASDPDDEHMYLIDDFNTLPALESKLVSQFCEDENGALIYNHITNGHWNGNSGHGDSVGDNNGQNSNSNRGFGKTQARISSIATLINKTSVVSVREGSISNDVVLSSSSSSSNTSTSSASTLSLNSNKLQSTVLPQEVSPLDPRCSLSLNQGPCRNYTIHWYYDKQANSCAQFWYGGCGGNDNRYETEEECKKTCVVSLRRGGDSVLKIHIIIFS</sequence>
<dbReference type="CDD" id="cd01472">
    <property type="entry name" value="vWA_collagen"/>
    <property type="match status" value="1"/>
</dbReference>
<dbReference type="InterPro" id="IPR050525">
    <property type="entry name" value="ECM_Assembly_Org"/>
</dbReference>
<evidence type="ECO:0000313" key="13">
    <source>
        <dbReference type="Proteomes" id="UP000005226"/>
    </source>
</evidence>
<dbReference type="PANTHER" id="PTHR24020">
    <property type="entry name" value="COLLAGEN ALPHA"/>
    <property type="match status" value="1"/>
</dbReference>
<evidence type="ECO:0000259" key="11">
    <source>
        <dbReference type="PROSITE" id="PS50279"/>
    </source>
</evidence>
<dbReference type="Ensembl" id="ENSTRUT00000074083.1">
    <property type="protein sequence ID" value="ENSTRUP00000078764.1"/>
    <property type="gene ID" value="ENSTRUG00000017902.3"/>
</dbReference>
<keyword evidence="8" id="KW-1015">Disulfide bond</keyword>
<gene>
    <name evidence="12" type="primary">col28a2a</name>
</gene>
<dbReference type="GO" id="GO:0004867">
    <property type="term" value="F:serine-type endopeptidase inhibitor activity"/>
    <property type="evidence" value="ECO:0007669"/>
    <property type="project" value="InterPro"/>
</dbReference>
<dbReference type="InterPro" id="IPR036880">
    <property type="entry name" value="Kunitz_BPTI_sf"/>
</dbReference>
<dbReference type="Proteomes" id="UP000005226">
    <property type="component" value="Chromosome 1"/>
</dbReference>
<evidence type="ECO:0000256" key="5">
    <source>
        <dbReference type="ARBA" id="ARBA00022737"/>
    </source>
</evidence>
<evidence type="ECO:0000256" key="1">
    <source>
        <dbReference type="ARBA" id="ARBA00004498"/>
    </source>
</evidence>